<sequence length="216" mass="24190">MTNSILLSLYTSLIGSIYSLGSKADDTVQLSDGEFFTVTKSTGNKCSIRVKFKKEPYFSNFETLLLDQYGSKEFDDKGIHGKVMTGDLEKQKFVLTLYRSTHRLHIQGVATLKWYNDEFPLFVKRFHEIVENVELEAPTSEEAIIPPTESSSDASLPTTSPIHSSTPVKNVSSEVNDHGILPRVAELEKKVKSLQEQIDILVQQIKDLSTNQTSST</sequence>
<dbReference type="Proteomes" id="UP001347796">
    <property type="component" value="Unassembled WGS sequence"/>
</dbReference>
<evidence type="ECO:0000256" key="2">
    <source>
        <dbReference type="SAM" id="MobiDB-lite"/>
    </source>
</evidence>
<keyword evidence="5" id="KW-1185">Reference proteome</keyword>
<keyword evidence="3" id="KW-0732">Signal</keyword>
<feature type="chain" id="PRO_5042975561" evidence="3">
    <location>
        <begin position="25"/>
        <end position="216"/>
    </location>
</feature>
<feature type="coiled-coil region" evidence="1">
    <location>
        <begin position="184"/>
        <end position="211"/>
    </location>
</feature>
<protein>
    <submittedName>
        <fullName evidence="4">Uncharacterized protein</fullName>
    </submittedName>
</protein>
<feature type="signal peptide" evidence="3">
    <location>
        <begin position="1"/>
        <end position="24"/>
    </location>
</feature>
<dbReference type="AlphaFoldDB" id="A0AAN8PVQ5"/>
<evidence type="ECO:0000313" key="4">
    <source>
        <dbReference type="EMBL" id="KAK6186882.1"/>
    </source>
</evidence>
<evidence type="ECO:0000256" key="3">
    <source>
        <dbReference type="SAM" id="SignalP"/>
    </source>
</evidence>
<dbReference type="EMBL" id="JAZGQO010000005">
    <property type="protein sequence ID" value="KAK6186882.1"/>
    <property type="molecule type" value="Genomic_DNA"/>
</dbReference>
<organism evidence="4 5">
    <name type="scientific">Patella caerulea</name>
    <name type="common">Rayed Mediterranean limpet</name>
    <dbReference type="NCBI Taxonomy" id="87958"/>
    <lineage>
        <taxon>Eukaryota</taxon>
        <taxon>Metazoa</taxon>
        <taxon>Spiralia</taxon>
        <taxon>Lophotrochozoa</taxon>
        <taxon>Mollusca</taxon>
        <taxon>Gastropoda</taxon>
        <taxon>Patellogastropoda</taxon>
        <taxon>Patelloidea</taxon>
        <taxon>Patellidae</taxon>
        <taxon>Patella</taxon>
    </lineage>
</organism>
<gene>
    <name evidence="4" type="ORF">SNE40_006144</name>
</gene>
<reference evidence="4 5" key="1">
    <citation type="submission" date="2024-01" db="EMBL/GenBank/DDBJ databases">
        <title>The genome of the rayed Mediterranean limpet Patella caerulea (Linnaeus, 1758).</title>
        <authorList>
            <person name="Anh-Thu Weber A."/>
            <person name="Halstead-Nussloch G."/>
        </authorList>
    </citation>
    <scope>NUCLEOTIDE SEQUENCE [LARGE SCALE GENOMIC DNA]</scope>
    <source>
        <strain evidence="4">AATW-2023a</strain>
        <tissue evidence="4">Whole specimen</tissue>
    </source>
</reference>
<dbReference type="CDD" id="cd14686">
    <property type="entry name" value="bZIP"/>
    <property type="match status" value="1"/>
</dbReference>
<feature type="region of interest" description="Disordered" evidence="2">
    <location>
        <begin position="140"/>
        <end position="174"/>
    </location>
</feature>
<comment type="caution">
    <text evidence="4">The sequence shown here is derived from an EMBL/GenBank/DDBJ whole genome shotgun (WGS) entry which is preliminary data.</text>
</comment>
<accession>A0AAN8PVQ5</accession>
<keyword evidence="1" id="KW-0175">Coiled coil</keyword>
<feature type="compositionally biased region" description="Polar residues" evidence="2">
    <location>
        <begin position="148"/>
        <end position="174"/>
    </location>
</feature>
<evidence type="ECO:0000256" key="1">
    <source>
        <dbReference type="SAM" id="Coils"/>
    </source>
</evidence>
<evidence type="ECO:0000313" key="5">
    <source>
        <dbReference type="Proteomes" id="UP001347796"/>
    </source>
</evidence>
<name>A0AAN8PVQ5_PATCE</name>
<proteinExistence type="predicted"/>